<evidence type="ECO:0000313" key="3">
    <source>
        <dbReference type="Proteomes" id="UP000475214"/>
    </source>
</evidence>
<name>A0A6L9SEY5_9ACTN</name>
<feature type="transmembrane region" description="Helical" evidence="1">
    <location>
        <begin position="159"/>
        <end position="181"/>
    </location>
</feature>
<dbReference type="EMBL" id="JAAGOA010000018">
    <property type="protein sequence ID" value="NEE03022.1"/>
    <property type="molecule type" value="Genomic_DNA"/>
</dbReference>
<dbReference type="AlphaFoldDB" id="A0A6L9SEY5"/>
<comment type="caution">
    <text evidence="2">The sequence shown here is derived from an EMBL/GenBank/DDBJ whole genome shotgun (WGS) entry which is preliminary data.</text>
</comment>
<sequence>MGVNNTIVRLTARSMLGGRRLYLLAGLAALLLALALLLRLFADVSATDSAEFIQAVSLGTLLPLFGLIVGTGTIGPEIDDGSVVYLLAKPVSRHVIVRSKLAVAVTTTVTFAAVPTFLAGLIMVGDRAGIALAYGIGALVAGIVYSALFLLLAVATRHAVIFGLVYALIWESLVGTFVPGARTLSVQQWALSVAESIASPGVITADVSLGVALTLAAVVFVAATWYAGERLRVLTLAGDD</sequence>
<feature type="transmembrane region" description="Helical" evidence="1">
    <location>
        <begin position="130"/>
        <end position="152"/>
    </location>
</feature>
<dbReference type="PANTHER" id="PTHR37305:SF1">
    <property type="entry name" value="MEMBRANE PROTEIN"/>
    <property type="match status" value="1"/>
</dbReference>
<keyword evidence="1" id="KW-0812">Transmembrane</keyword>
<dbReference type="Proteomes" id="UP000475214">
    <property type="component" value="Unassembled WGS sequence"/>
</dbReference>
<reference evidence="2 3" key="1">
    <citation type="submission" date="2020-02" db="EMBL/GenBank/DDBJ databases">
        <authorList>
            <person name="Li X.-J."/>
            <person name="Han X.-M."/>
        </authorList>
    </citation>
    <scope>NUCLEOTIDE SEQUENCE [LARGE SCALE GENOMIC DNA]</scope>
    <source>
        <strain evidence="2 3">CCTCC AB 2017055</strain>
    </source>
</reference>
<keyword evidence="3" id="KW-1185">Reference proteome</keyword>
<keyword evidence="1" id="KW-1133">Transmembrane helix</keyword>
<protein>
    <submittedName>
        <fullName evidence="2">ABC transporter permease</fullName>
    </submittedName>
</protein>
<gene>
    <name evidence="2" type="ORF">G1H10_22930</name>
</gene>
<organism evidence="2 3">
    <name type="scientific">Phytoactinopolyspora halotolerans</name>
    <dbReference type="NCBI Taxonomy" id="1981512"/>
    <lineage>
        <taxon>Bacteria</taxon>
        <taxon>Bacillati</taxon>
        <taxon>Actinomycetota</taxon>
        <taxon>Actinomycetes</taxon>
        <taxon>Jiangellales</taxon>
        <taxon>Jiangellaceae</taxon>
        <taxon>Phytoactinopolyspora</taxon>
    </lineage>
</organism>
<keyword evidence="1" id="KW-0472">Membrane</keyword>
<dbReference type="RefSeq" id="WP_163742086.1">
    <property type="nucleotide sequence ID" value="NZ_JAAGOA010000018.1"/>
</dbReference>
<accession>A0A6L9SEY5</accession>
<evidence type="ECO:0000313" key="2">
    <source>
        <dbReference type="EMBL" id="NEE03022.1"/>
    </source>
</evidence>
<feature type="transmembrane region" description="Helical" evidence="1">
    <location>
        <begin position="52"/>
        <end position="70"/>
    </location>
</feature>
<feature type="transmembrane region" description="Helical" evidence="1">
    <location>
        <begin position="101"/>
        <end position="124"/>
    </location>
</feature>
<proteinExistence type="predicted"/>
<evidence type="ECO:0000256" key="1">
    <source>
        <dbReference type="SAM" id="Phobius"/>
    </source>
</evidence>
<dbReference type="PANTHER" id="PTHR37305">
    <property type="entry name" value="INTEGRAL MEMBRANE PROTEIN-RELATED"/>
    <property type="match status" value="1"/>
</dbReference>
<feature type="transmembrane region" description="Helical" evidence="1">
    <location>
        <begin position="201"/>
        <end position="226"/>
    </location>
</feature>